<feature type="transmembrane region" description="Helical" evidence="1">
    <location>
        <begin position="109"/>
        <end position="130"/>
    </location>
</feature>
<evidence type="ECO:0000313" key="2">
    <source>
        <dbReference type="EMBL" id="MDS0219923.1"/>
    </source>
</evidence>
<reference evidence="2 3" key="1">
    <citation type="submission" date="2022-06" db="EMBL/GenBank/DDBJ databases">
        <title>Haloarcula sp. a new haloarchaeum isolate from saline soil.</title>
        <authorList>
            <person name="Strakova D."/>
            <person name="Galisteo C."/>
            <person name="Sanchez-Porro C."/>
            <person name="Ventosa A."/>
        </authorList>
    </citation>
    <scope>NUCLEOTIDE SEQUENCE [LARGE SCALE GENOMIC DNA]</scope>
    <source>
        <strain evidence="2 3">S1AR25-5A</strain>
    </source>
</reference>
<dbReference type="AlphaFoldDB" id="A0AAE4ETS0"/>
<name>A0AAE4ETS0_9EURY</name>
<keyword evidence="3" id="KW-1185">Reference proteome</keyword>
<keyword evidence="1" id="KW-0472">Membrane</keyword>
<keyword evidence="1" id="KW-1133">Transmembrane helix</keyword>
<comment type="caution">
    <text evidence="2">The sequence shown here is derived from an EMBL/GenBank/DDBJ whole genome shotgun (WGS) entry which is preliminary data.</text>
</comment>
<feature type="transmembrane region" description="Helical" evidence="1">
    <location>
        <begin position="85"/>
        <end position="103"/>
    </location>
</feature>
<feature type="transmembrane region" description="Helical" evidence="1">
    <location>
        <begin position="12"/>
        <end position="34"/>
    </location>
</feature>
<evidence type="ECO:0000256" key="1">
    <source>
        <dbReference type="SAM" id="Phobius"/>
    </source>
</evidence>
<dbReference type="Pfam" id="PF24378">
    <property type="entry name" value="DUF7534"/>
    <property type="match status" value="1"/>
</dbReference>
<organism evidence="2 3">
    <name type="scientific">Haloarcula terrestris</name>
    <dbReference type="NCBI Taxonomy" id="2950533"/>
    <lineage>
        <taxon>Archaea</taxon>
        <taxon>Methanobacteriati</taxon>
        <taxon>Methanobacteriota</taxon>
        <taxon>Stenosarchaea group</taxon>
        <taxon>Halobacteria</taxon>
        <taxon>Halobacteriales</taxon>
        <taxon>Haloarculaceae</taxon>
        <taxon>Haloarcula</taxon>
    </lineage>
</organism>
<proteinExistence type="predicted"/>
<evidence type="ECO:0000313" key="3">
    <source>
        <dbReference type="Proteomes" id="UP001253439"/>
    </source>
</evidence>
<keyword evidence="1" id="KW-0812">Transmembrane</keyword>
<dbReference type="Proteomes" id="UP001253439">
    <property type="component" value="Unassembled WGS sequence"/>
</dbReference>
<dbReference type="InterPro" id="IPR055956">
    <property type="entry name" value="DUF7534"/>
</dbReference>
<accession>A0AAE4ETS0</accession>
<protein>
    <submittedName>
        <fullName evidence="2">Twin-arginine translocase subunit TatC</fullName>
    </submittedName>
</protein>
<sequence length="143" mass="15513">MQFVPFAGEQPLIGAGFALSVVIIIGNLIALGYWASAEASARNGSALWTFIFLWTGFGLVYYVWVRYVRDDWEPRTEPADRRERVVTAYSLAVLLAFVVGAFVTPPDPMTQVLALPPLFAVSFAVSYLFVTRGSVGGSGETAA</sequence>
<dbReference type="EMBL" id="JAMQOM010000001">
    <property type="protein sequence ID" value="MDS0219923.1"/>
    <property type="molecule type" value="Genomic_DNA"/>
</dbReference>
<gene>
    <name evidence="2" type="ORF">NDI54_00985</name>
</gene>
<dbReference type="RefSeq" id="WP_310894631.1">
    <property type="nucleotide sequence ID" value="NZ_JAMQOM010000001.1"/>
</dbReference>
<feature type="transmembrane region" description="Helical" evidence="1">
    <location>
        <begin position="46"/>
        <end position="64"/>
    </location>
</feature>